<dbReference type="GO" id="GO:0016787">
    <property type="term" value="F:hydrolase activity"/>
    <property type="evidence" value="ECO:0007669"/>
    <property type="project" value="UniProtKB-KW"/>
</dbReference>
<dbReference type="CDD" id="cd06262">
    <property type="entry name" value="metallo-hydrolase-like_MBL-fold"/>
    <property type="match status" value="1"/>
</dbReference>
<evidence type="ECO:0000256" key="2">
    <source>
        <dbReference type="ARBA" id="ARBA00022723"/>
    </source>
</evidence>
<dbReference type="SUPFAM" id="SSF56281">
    <property type="entry name" value="Metallo-hydrolase/oxidoreductase"/>
    <property type="match status" value="1"/>
</dbReference>
<name>T1DFL1_9ZZZZ</name>
<feature type="non-terminal residue" evidence="6">
    <location>
        <position position="204"/>
    </location>
</feature>
<evidence type="ECO:0000256" key="3">
    <source>
        <dbReference type="ARBA" id="ARBA00022801"/>
    </source>
</evidence>
<dbReference type="GO" id="GO:0046872">
    <property type="term" value="F:metal ion binding"/>
    <property type="evidence" value="ECO:0007669"/>
    <property type="project" value="UniProtKB-KW"/>
</dbReference>
<reference evidence="6" key="2">
    <citation type="journal article" date="2014" name="ISME J.">
        <title>Microbial stratification in low pH oxic and suboxic macroscopic growths along an acid mine drainage.</title>
        <authorList>
            <person name="Mendez-Garcia C."/>
            <person name="Mesa V."/>
            <person name="Sprenger R.R."/>
            <person name="Richter M."/>
            <person name="Diez M.S."/>
            <person name="Solano J."/>
            <person name="Bargiela R."/>
            <person name="Golyshina O.V."/>
            <person name="Manteca A."/>
            <person name="Ramos J.L."/>
            <person name="Gallego J.R."/>
            <person name="Llorente I."/>
            <person name="Martins Dos Santos V.A."/>
            <person name="Jensen O.N."/>
            <person name="Pelaez A.I."/>
            <person name="Sanchez J."/>
            <person name="Ferrer M."/>
        </authorList>
    </citation>
    <scope>NUCLEOTIDE SEQUENCE</scope>
</reference>
<dbReference type="PANTHER" id="PTHR46233:SF3">
    <property type="entry name" value="HYDROXYACYLGLUTATHIONE HYDROLASE GLOC"/>
    <property type="match status" value="1"/>
</dbReference>
<sequence>MVGLVSLKRITVGQLMTNCFIISSAKECAIVDPGGNSKLIINYIEESGVIPKFITATHGHFDHVISVDELRNYFGIEFIINSKEVPIMKKSEKLITEFIPGAQFNAPVPDQTFLSTKTFSLGEIEINSLEFPGHTPGSTIFSFDSNLLTGDTLFSGGIGRIDVDGSETDMVESLKKLWNIGEGFKVYPGHGEATTIRREKMVNT</sequence>
<reference evidence="6" key="1">
    <citation type="submission" date="2013-08" db="EMBL/GenBank/DDBJ databases">
        <authorList>
            <person name="Mendez C."/>
            <person name="Richter M."/>
            <person name="Ferrer M."/>
            <person name="Sanchez J."/>
        </authorList>
    </citation>
    <scope>NUCLEOTIDE SEQUENCE</scope>
</reference>
<keyword evidence="2" id="KW-0479">Metal-binding</keyword>
<feature type="domain" description="Metallo-beta-lactamase" evidence="5">
    <location>
        <begin position="16"/>
        <end position="190"/>
    </location>
</feature>
<protein>
    <submittedName>
        <fullName evidence="6">Metallo-beta-lactamase family protein</fullName>
    </submittedName>
</protein>
<proteinExistence type="predicted"/>
<dbReference type="Pfam" id="PF00753">
    <property type="entry name" value="Lactamase_B"/>
    <property type="match status" value="1"/>
</dbReference>
<evidence type="ECO:0000256" key="4">
    <source>
        <dbReference type="ARBA" id="ARBA00022833"/>
    </source>
</evidence>
<dbReference type="PANTHER" id="PTHR46233">
    <property type="entry name" value="HYDROXYACYLGLUTATHIONE HYDROLASE GLOC"/>
    <property type="match status" value="1"/>
</dbReference>
<comment type="cofactor">
    <cofactor evidence="1">
        <name>Zn(2+)</name>
        <dbReference type="ChEBI" id="CHEBI:29105"/>
    </cofactor>
</comment>
<dbReference type="EMBL" id="AUZX01000458">
    <property type="protein sequence ID" value="EQD80705.1"/>
    <property type="molecule type" value="Genomic_DNA"/>
</dbReference>
<dbReference type="InterPro" id="IPR036866">
    <property type="entry name" value="RibonucZ/Hydroxyglut_hydro"/>
</dbReference>
<dbReference type="AlphaFoldDB" id="T1DFL1"/>
<comment type="caution">
    <text evidence="6">The sequence shown here is derived from an EMBL/GenBank/DDBJ whole genome shotgun (WGS) entry which is preliminary data.</text>
</comment>
<dbReference type="InterPro" id="IPR051453">
    <property type="entry name" value="MBL_Glyoxalase_II"/>
</dbReference>
<evidence type="ECO:0000259" key="5">
    <source>
        <dbReference type="SMART" id="SM00849"/>
    </source>
</evidence>
<dbReference type="Gene3D" id="3.60.15.10">
    <property type="entry name" value="Ribonuclease Z/Hydroxyacylglutathione hydrolase-like"/>
    <property type="match status" value="1"/>
</dbReference>
<dbReference type="SMART" id="SM00849">
    <property type="entry name" value="Lactamase_B"/>
    <property type="match status" value="1"/>
</dbReference>
<evidence type="ECO:0000313" key="6">
    <source>
        <dbReference type="EMBL" id="EQD80705.1"/>
    </source>
</evidence>
<keyword evidence="4" id="KW-0862">Zinc</keyword>
<gene>
    <name evidence="6" type="ORF">B1A_00610</name>
</gene>
<accession>T1DFL1</accession>
<organism evidence="6">
    <name type="scientific">mine drainage metagenome</name>
    <dbReference type="NCBI Taxonomy" id="410659"/>
    <lineage>
        <taxon>unclassified sequences</taxon>
        <taxon>metagenomes</taxon>
        <taxon>ecological metagenomes</taxon>
    </lineage>
</organism>
<dbReference type="InterPro" id="IPR001279">
    <property type="entry name" value="Metallo-B-lactamas"/>
</dbReference>
<evidence type="ECO:0000256" key="1">
    <source>
        <dbReference type="ARBA" id="ARBA00001947"/>
    </source>
</evidence>
<keyword evidence="3" id="KW-0378">Hydrolase</keyword>